<proteinExistence type="predicted"/>
<feature type="transmembrane region" description="Helical" evidence="1">
    <location>
        <begin position="259"/>
        <end position="282"/>
    </location>
</feature>
<evidence type="ECO:0000256" key="1">
    <source>
        <dbReference type="SAM" id="Phobius"/>
    </source>
</evidence>
<evidence type="ECO:0000313" key="2">
    <source>
        <dbReference type="EMBL" id="PHQ31387.1"/>
    </source>
</evidence>
<dbReference type="RefSeq" id="WP_158231115.1">
    <property type="nucleotide sequence ID" value="NZ_NIZW01000055.1"/>
</dbReference>
<sequence>DSEETMGKFNVVFGESADTMEKWGDKAADALGVSEDAMAGMLSGMQDLLVPMGVVPGSASEMSKTLSTLAVDLGSFNNESSDKVFEDLQAAMTGSGEVMKKYGVILSESAVKQELLNQGLDPKIATNAQKAQARLNIIMAGTTAAQGDAIRTSGSLANQVKRLGAVASDVSGMLGSGMTDTIKGVVSSLVTGGKVVKTFIGENKELIAIAGKVAIAITGVGVAATGIGASLMFAGGAIAGLQTIATVAAAGITAAMSPVAAPILGVAIVGAGLATVFGVMAYKSGLLTQSLGSAKQLMQSLWVVSKQTFSGISNAIKAGDLGLAAEIGMAGVKVAFWTGLEQIHRAFIKSLPLLSNTIKGFLTWWVKSTADAAITVAKSIANPLGAAKVALDYVRGDGGGGFSMPNVSKYLLEQRIASQKNLDTLTNEASVKAEATRVSPVGQQVARAPSPDAKLAQTNRNVAENTKQTVSLLDALRKTMEEMQRHNERQPGMRVEVVN</sequence>
<name>A0A2G1VX80_9BACT</name>
<feature type="transmembrane region" description="Helical" evidence="1">
    <location>
        <begin position="206"/>
        <end position="224"/>
    </location>
</feature>
<gene>
    <name evidence="2" type="ORF">CEE69_31355</name>
</gene>
<dbReference type="OrthoDB" id="291028at2"/>
<keyword evidence="1" id="KW-0472">Membrane</keyword>
<accession>A0A2G1VX80</accession>
<protein>
    <recommendedName>
        <fullName evidence="4">Phage tail tape measure protein</fullName>
    </recommendedName>
</protein>
<dbReference type="Proteomes" id="UP000225740">
    <property type="component" value="Unassembled WGS sequence"/>
</dbReference>
<keyword evidence="1" id="KW-1133">Transmembrane helix</keyword>
<keyword evidence="3" id="KW-1185">Reference proteome</keyword>
<organism evidence="2 3">
    <name type="scientific">Rhodopirellula bahusiensis</name>
    <dbReference type="NCBI Taxonomy" id="2014065"/>
    <lineage>
        <taxon>Bacteria</taxon>
        <taxon>Pseudomonadati</taxon>
        <taxon>Planctomycetota</taxon>
        <taxon>Planctomycetia</taxon>
        <taxon>Pirellulales</taxon>
        <taxon>Pirellulaceae</taxon>
        <taxon>Rhodopirellula</taxon>
    </lineage>
</organism>
<dbReference type="EMBL" id="NIZW01000055">
    <property type="protein sequence ID" value="PHQ31387.1"/>
    <property type="molecule type" value="Genomic_DNA"/>
</dbReference>
<keyword evidence="1" id="KW-0812">Transmembrane</keyword>
<dbReference type="AlphaFoldDB" id="A0A2G1VX80"/>
<feature type="transmembrane region" description="Helical" evidence="1">
    <location>
        <begin position="231"/>
        <end position="253"/>
    </location>
</feature>
<dbReference type="GeneID" id="90612392"/>
<evidence type="ECO:0000313" key="3">
    <source>
        <dbReference type="Proteomes" id="UP000225740"/>
    </source>
</evidence>
<reference evidence="2 3" key="1">
    <citation type="submission" date="2017-06" db="EMBL/GenBank/DDBJ databases">
        <title>Description of Rhodopirellula bahusiensis sp. nov.</title>
        <authorList>
            <person name="Kizina J."/>
            <person name="Harder J."/>
        </authorList>
    </citation>
    <scope>NUCLEOTIDE SEQUENCE [LARGE SCALE GENOMIC DNA]</scope>
    <source>
        <strain evidence="2 3">SWK21</strain>
    </source>
</reference>
<comment type="caution">
    <text evidence="2">The sequence shown here is derived from an EMBL/GenBank/DDBJ whole genome shotgun (WGS) entry which is preliminary data.</text>
</comment>
<feature type="non-terminal residue" evidence="2">
    <location>
        <position position="1"/>
    </location>
</feature>
<evidence type="ECO:0008006" key="4">
    <source>
        <dbReference type="Google" id="ProtNLM"/>
    </source>
</evidence>